<dbReference type="InterPro" id="IPR036885">
    <property type="entry name" value="SWIB_MDM2_dom_sf"/>
</dbReference>
<comment type="caution">
    <text evidence="6">The sequence shown here is derived from an EMBL/GenBank/DDBJ whole genome shotgun (WGS) entry which is preliminary data.</text>
</comment>
<dbReference type="CDD" id="cd11610">
    <property type="entry name" value="eIF2D_N"/>
    <property type="match status" value="1"/>
</dbReference>
<dbReference type="CDD" id="cd11608">
    <property type="entry name" value="eIF2D_C"/>
    <property type="match status" value="1"/>
</dbReference>
<reference evidence="6 7" key="1">
    <citation type="submission" date="2024-06" db="EMBL/GenBank/DDBJ databases">
        <title>A chromosome-level genome assembly of beet webworm, Loxostege sticticalis.</title>
        <authorList>
            <person name="Zhang Y."/>
        </authorList>
    </citation>
    <scope>NUCLEOTIDE SEQUENCE [LARGE SCALE GENOMIC DNA]</scope>
    <source>
        <strain evidence="6">AQ026</strain>
        <tissue evidence="6">Whole body</tissue>
    </source>
</reference>
<dbReference type="InterPro" id="IPR058886">
    <property type="entry name" value="SWIB_eIF2D"/>
</dbReference>
<accession>A0ABR3HRF8</accession>
<dbReference type="InterPro" id="IPR057429">
    <property type="entry name" value="WH_eIF2D"/>
</dbReference>
<dbReference type="PROSITE" id="PS50890">
    <property type="entry name" value="PUA"/>
    <property type="match status" value="1"/>
</dbReference>
<name>A0ABR3HRF8_LOXSC</name>
<dbReference type="PANTHER" id="PTHR12217">
    <property type="entry name" value="EUKARYOTIC TRANSLATION INITIATION FACTOR 2D"/>
    <property type="match status" value="1"/>
</dbReference>
<dbReference type="CDD" id="cd21156">
    <property type="entry name" value="PUA_eIF2d-like"/>
    <property type="match status" value="1"/>
</dbReference>
<protein>
    <recommendedName>
        <fullName evidence="8">Ligatin</fullName>
    </recommendedName>
</protein>
<feature type="region of interest" description="Disordered" evidence="3">
    <location>
        <begin position="211"/>
        <end position="231"/>
    </location>
</feature>
<dbReference type="Gene3D" id="1.10.245.10">
    <property type="entry name" value="SWIB/MDM2 domain"/>
    <property type="match status" value="1"/>
</dbReference>
<evidence type="ECO:0008006" key="8">
    <source>
        <dbReference type="Google" id="ProtNLM"/>
    </source>
</evidence>
<dbReference type="SUPFAM" id="SSF88697">
    <property type="entry name" value="PUA domain-like"/>
    <property type="match status" value="1"/>
</dbReference>
<keyword evidence="2" id="KW-0963">Cytoplasm</keyword>
<feature type="domain" description="SUI1" evidence="4">
    <location>
        <begin position="487"/>
        <end position="559"/>
    </location>
</feature>
<dbReference type="Gene3D" id="3.30.780.10">
    <property type="entry name" value="SUI1-like domain"/>
    <property type="match status" value="1"/>
</dbReference>
<dbReference type="Pfam" id="PF01253">
    <property type="entry name" value="SUI1"/>
    <property type="match status" value="1"/>
</dbReference>
<dbReference type="Pfam" id="PF26291">
    <property type="entry name" value="SWIB_eIF2D"/>
    <property type="match status" value="1"/>
</dbReference>
<dbReference type="PROSITE" id="PS51925">
    <property type="entry name" value="SWIB_MDM2"/>
    <property type="match status" value="1"/>
</dbReference>
<evidence type="ECO:0000256" key="2">
    <source>
        <dbReference type="ARBA" id="ARBA00022490"/>
    </source>
</evidence>
<dbReference type="InterPro" id="IPR048247">
    <property type="entry name" value="eIF2D_N"/>
</dbReference>
<dbReference type="EMBL" id="JBEUOH010000014">
    <property type="protein sequence ID" value="KAL0879149.1"/>
    <property type="molecule type" value="Genomic_DNA"/>
</dbReference>
<sequence length="577" mass="63537">MFAKAYKLKSNNTLKNSEKKHLAQRIQDEFPSVPERKVKELVPVKSNSSCMKLILHSGDTVGVYVVDGFPVMIETSEALVPTVCALWKVPELLPTLIVHSPVLPKVAGGAPLYLPGVVRGSLPRFRRGQLIAACTQDNAAAGIVGRATISIQDMQYMAAGVCLDALHVFGDLLCKDTKFSKIERPKMGPAAYPNDVTEHLAADLSQLSVQPEREEWPSLGKPQAPPQNEPRIIAEEPPCAQVDDAPEDETLDDTAITESSQMEEDPIPTDMDGLLRWCLLSFLKLDGKHLELPLKTNLLYKNYLMPLCPSDRTLDVKKSSYKKMGKFLEAMQQEGLVEVREIEKGVDALVAVSLAHPLVRGHVAPQREQKEEKEPTEYTPPVIREMYCVTANVQPLMPQHRKGTALTAADIRAAVSDYVRARNLTAPQQKAAVVLDATLAKILGKQEQEQVKWDEVMTGVQNKFTPSTEMRFADGSVALTKSRLEPVTMQVATRSGNKKVTLVSNLEAFGFNLPALAHVCQQGVAASCGVTRTPAAKRDQLMLQGDQTYFVAKLLIEKYGLPKKFVEGADKALKKKK</sequence>
<dbReference type="InterPro" id="IPR039759">
    <property type="entry name" value="eIF2D_SUI1"/>
</dbReference>
<comment type="similarity">
    <text evidence="1">Belongs to the eIF2D family.</text>
</comment>
<evidence type="ECO:0000313" key="6">
    <source>
        <dbReference type="EMBL" id="KAL0879149.1"/>
    </source>
</evidence>
<proteinExistence type="inferred from homology"/>
<dbReference type="InterPro" id="IPR003121">
    <property type="entry name" value="SWIB_MDM2_domain"/>
</dbReference>
<evidence type="ECO:0000256" key="3">
    <source>
        <dbReference type="SAM" id="MobiDB-lite"/>
    </source>
</evidence>
<dbReference type="InterPro" id="IPR036877">
    <property type="entry name" value="SUI1_dom_sf"/>
</dbReference>
<dbReference type="InterPro" id="IPR001950">
    <property type="entry name" value="SUI1"/>
</dbReference>
<dbReference type="PROSITE" id="PS50296">
    <property type="entry name" value="SUI1"/>
    <property type="match status" value="1"/>
</dbReference>
<feature type="domain" description="DM2" evidence="5">
    <location>
        <begin position="382"/>
        <end position="466"/>
    </location>
</feature>
<gene>
    <name evidence="6" type="ORF">ABMA27_002943</name>
</gene>
<dbReference type="InterPro" id="IPR041366">
    <property type="entry name" value="Pre-PUA"/>
</dbReference>
<dbReference type="InterPro" id="IPR015947">
    <property type="entry name" value="PUA-like_sf"/>
</dbReference>
<dbReference type="Pfam" id="PF17832">
    <property type="entry name" value="Pre-PUA"/>
    <property type="match status" value="1"/>
</dbReference>
<evidence type="ECO:0000256" key="1">
    <source>
        <dbReference type="ARBA" id="ARBA00010359"/>
    </source>
</evidence>
<evidence type="ECO:0000259" key="4">
    <source>
        <dbReference type="PROSITE" id="PS50296"/>
    </source>
</evidence>
<evidence type="ECO:0000259" key="5">
    <source>
        <dbReference type="PROSITE" id="PS51925"/>
    </source>
</evidence>
<dbReference type="Pfam" id="PF26292">
    <property type="entry name" value="PUA_elF2D"/>
    <property type="match status" value="1"/>
</dbReference>
<dbReference type="Pfam" id="PF25304">
    <property type="entry name" value="WHD_eIF2D"/>
    <property type="match status" value="1"/>
</dbReference>
<dbReference type="InterPro" id="IPR039757">
    <property type="entry name" value="EIF2D"/>
</dbReference>
<dbReference type="Gene3D" id="3.10.400.20">
    <property type="match status" value="1"/>
</dbReference>
<organism evidence="6 7">
    <name type="scientific">Loxostege sticticalis</name>
    <name type="common">Beet webworm moth</name>
    <dbReference type="NCBI Taxonomy" id="481309"/>
    <lineage>
        <taxon>Eukaryota</taxon>
        <taxon>Metazoa</taxon>
        <taxon>Ecdysozoa</taxon>
        <taxon>Arthropoda</taxon>
        <taxon>Hexapoda</taxon>
        <taxon>Insecta</taxon>
        <taxon>Pterygota</taxon>
        <taxon>Neoptera</taxon>
        <taxon>Endopterygota</taxon>
        <taxon>Lepidoptera</taxon>
        <taxon>Glossata</taxon>
        <taxon>Ditrysia</taxon>
        <taxon>Pyraloidea</taxon>
        <taxon>Crambidae</taxon>
        <taxon>Pyraustinae</taxon>
        <taxon>Loxostege</taxon>
    </lineage>
</organism>
<dbReference type="SUPFAM" id="SSF47592">
    <property type="entry name" value="SWIB/MDM2 domain"/>
    <property type="match status" value="1"/>
</dbReference>
<dbReference type="InterPro" id="IPR048248">
    <property type="entry name" value="PUA_eIF2d-like"/>
</dbReference>
<keyword evidence="7" id="KW-1185">Reference proteome</keyword>
<dbReference type="Proteomes" id="UP001549920">
    <property type="component" value="Unassembled WGS sequence"/>
</dbReference>
<dbReference type="SUPFAM" id="SSF55159">
    <property type="entry name" value="eIF1-like"/>
    <property type="match status" value="1"/>
</dbReference>
<dbReference type="PANTHER" id="PTHR12217:SF4">
    <property type="entry name" value="EUKARYOTIC TRANSLATION INITIATION FACTOR 2D"/>
    <property type="match status" value="1"/>
</dbReference>
<evidence type="ECO:0000313" key="7">
    <source>
        <dbReference type="Proteomes" id="UP001549920"/>
    </source>
</evidence>